<keyword evidence="4" id="KW-0678">Repressor</keyword>
<comment type="subunit">
    <text evidence="4">Homodimer; the beta-strands of each monomer intercalate to form a hydrophobic core, while the alpha-helices form wings that extend away from the core.</text>
</comment>
<gene>
    <name evidence="4" type="primary">csrA</name>
    <name evidence="5" type="ORF">NG895_28630</name>
</gene>
<evidence type="ECO:0000256" key="1">
    <source>
        <dbReference type="ARBA" id="ARBA00022490"/>
    </source>
</evidence>
<accession>A0A9X2JJ79</accession>
<dbReference type="GO" id="GO:0005829">
    <property type="term" value="C:cytosol"/>
    <property type="evidence" value="ECO:0007669"/>
    <property type="project" value="TreeGrafter"/>
</dbReference>
<dbReference type="Pfam" id="PF02599">
    <property type="entry name" value="CsrA"/>
    <property type="match status" value="1"/>
</dbReference>
<dbReference type="AlphaFoldDB" id="A0A9X2JJ79"/>
<keyword evidence="6" id="KW-1185">Reference proteome</keyword>
<dbReference type="GO" id="GO:1902208">
    <property type="term" value="P:regulation of bacterial-type flagellum assembly"/>
    <property type="evidence" value="ECO:0007669"/>
    <property type="project" value="UniProtKB-UniRule"/>
</dbReference>
<sequence>MLVLSRKSGQRIQIGPDICVTVVKLNSGGVRLGIEAPPELAVVRGELADQIQAEAEAVSEQAADALRIFNGEEQES</sequence>
<comment type="function">
    <text evidence="4">A translational regulator that binds mRNA to regulate translation initiation and/or mRNA stability. Usually binds in the 5'-UTR at or near the Shine-Dalgarno sequence preventing ribosome-binding, thus repressing translation. Its main target seems to be the major flagellin gene, while its function is anatagonized by FliW.</text>
</comment>
<dbReference type="Proteomes" id="UP001155241">
    <property type="component" value="Unassembled WGS sequence"/>
</dbReference>
<dbReference type="RefSeq" id="WP_252855996.1">
    <property type="nucleotide sequence ID" value="NZ_JAMXLR010000092.1"/>
</dbReference>
<dbReference type="GO" id="GO:0006402">
    <property type="term" value="P:mRNA catabolic process"/>
    <property type="evidence" value="ECO:0007669"/>
    <property type="project" value="InterPro"/>
</dbReference>
<organism evidence="5 6">
    <name type="scientific">Aeoliella straminimaris</name>
    <dbReference type="NCBI Taxonomy" id="2954799"/>
    <lineage>
        <taxon>Bacteria</taxon>
        <taxon>Pseudomonadati</taxon>
        <taxon>Planctomycetota</taxon>
        <taxon>Planctomycetia</taxon>
        <taxon>Pirellulales</taxon>
        <taxon>Lacipirellulaceae</taxon>
        <taxon>Aeoliella</taxon>
    </lineage>
</organism>
<evidence type="ECO:0000256" key="4">
    <source>
        <dbReference type="HAMAP-Rule" id="MF_00167"/>
    </source>
</evidence>
<evidence type="ECO:0000256" key="2">
    <source>
        <dbReference type="ARBA" id="ARBA00022845"/>
    </source>
</evidence>
<dbReference type="PANTHER" id="PTHR34984:SF1">
    <property type="entry name" value="CARBON STORAGE REGULATOR"/>
    <property type="match status" value="1"/>
</dbReference>
<keyword evidence="1 4" id="KW-0963">Cytoplasm</keyword>
<evidence type="ECO:0000256" key="3">
    <source>
        <dbReference type="ARBA" id="ARBA00022884"/>
    </source>
</evidence>
<protein>
    <recommendedName>
        <fullName evidence="4">Translational regulator CsrA</fullName>
    </recommendedName>
</protein>
<dbReference type="GO" id="GO:0048027">
    <property type="term" value="F:mRNA 5'-UTR binding"/>
    <property type="evidence" value="ECO:0007669"/>
    <property type="project" value="UniProtKB-UniRule"/>
</dbReference>
<comment type="similarity">
    <text evidence="4">Belongs to the CsrA/RsmA family.</text>
</comment>
<dbReference type="GO" id="GO:0044781">
    <property type="term" value="P:bacterial-type flagellum organization"/>
    <property type="evidence" value="ECO:0007669"/>
    <property type="project" value="UniProtKB-KW"/>
</dbReference>
<dbReference type="GO" id="GO:0006109">
    <property type="term" value="P:regulation of carbohydrate metabolic process"/>
    <property type="evidence" value="ECO:0007669"/>
    <property type="project" value="InterPro"/>
</dbReference>
<keyword evidence="2 4" id="KW-0810">Translation regulation</keyword>
<name>A0A9X2JJ79_9BACT</name>
<dbReference type="InterPro" id="IPR003751">
    <property type="entry name" value="CsrA"/>
</dbReference>
<evidence type="ECO:0000313" key="6">
    <source>
        <dbReference type="Proteomes" id="UP001155241"/>
    </source>
</evidence>
<dbReference type="SUPFAM" id="SSF117130">
    <property type="entry name" value="CsrA-like"/>
    <property type="match status" value="1"/>
</dbReference>
<dbReference type="EMBL" id="JAMXLR010000092">
    <property type="protein sequence ID" value="MCO6047890.1"/>
    <property type="molecule type" value="Genomic_DNA"/>
</dbReference>
<dbReference type="Gene3D" id="2.60.40.4380">
    <property type="entry name" value="Translational regulator CsrA"/>
    <property type="match status" value="1"/>
</dbReference>
<comment type="subcellular location">
    <subcellularLocation>
        <location evidence="4">Cytoplasm</location>
    </subcellularLocation>
</comment>
<proteinExistence type="inferred from homology"/>
<dbReference type="PANTHER" id="PTHR34984">
    <property type="entry name" value="CARBON STORAGE REGULATOR"/>
    <property type="match status" value="1"/>
</dbReference>
<dbReference type="GO" id="GO:0045947">
    <property type="term" value="P:negative regulation of translational initiation"/>
    <property type="evidence" value="ECO:0007669"/>
    <property type="project" value="UniProtKB-UniRule"/>
</dbReference>
<reference evidence="5" key="1">
    <citation type="submission" date="2022-06" db="EMBL/GenBank/DDBJ databases">
        <title>Aeoliella straminimaris, a novel planctomycete from sediments.</title>
        <authorList>
            <person name="Vitorino I.R."/>
            <person name="Lage O.M."/>
        </authorList>
    </citation>
    <scope>NUCLEOTIDE SEQUENCE</scope>
    <source>
        <strain evidence="5">ICT_H6.2</strain>
    </source>
</reference>
<keyword evidence="4" id="KW-1005">Bacterial flagellum biogenesis</keyword>
<dbReference type="HAMAP" id="MF_00167">
    <property type="entry name" value="CsrA"/>
    <property type="match status" value="1"/>
</dbReference>
<comment type="caution">
    <text evidence="5">The sequence shown here is derived from an EMBL/GenBank/DDBJ whole genome shotgun (WGS) entry which is preliminary data.</text>
</comment>
<evidence type="ECO:0000313" key="5">
    <source>
        <dbReference type="EMBL" id="MCO6047890.1"/>
    </source>
</evidence>
<dbReference type="InterPro" id="IPR036107">
    <property type="entry name" value="CsrA_sf"/>
</dbReference>
<keyword evidence="3 4" id="KW-0694">RNA-binding</keyword>